<dbReference type="Proteomes" id="UP000324091">
    <property type="component" value="Chromosome 15"/>
</dbReference>
<comment type="caution">
    <text evidence="3">The sequence shown here is derived from an EMBL/GenBank/DDBJ whole genome shotgun (WGS) entry which is preliminary data.</text>
</comment>
<evidence type="ECO:0000256" key="2">
    <source>
        <dbReference type="SAM" id="SignalP"/>
    </source>
</evidence>
<feature type="signal peptide" evidence="2">
    <location>
        <begin position="1"/>
        <end position="17"/>
    </location>
</feature>
<feature type="chain" id="PRO_5023152016" evidence="2">
    <location>
        <begin position="18"/>
        <end position="303"/>
    </location>
</feature>
<dbReference type="AlphaFoldDB" id="A0A5C6P1V2"/>
<accession>A0A5C6P1V2</accession>
<sequence length="303" mass="33186">MAAVGALFLGLCIITSGKPADTTRAYCKIVWLVGVPCPQVQTAIVSQMKVMGSYKLGPVTPTCIQANHTSAVGQMEAVNFTIIPTTMATGCHVQGSSVSASWFSLFDNGTNYCNLRNIMKGSGLTKAPGFVEFTNEWLCLGCVITACKRTKSEIQGRESVGESKCPEARGNPSEEGEEEEVRGRGARKVAEEQGETLEKAGSRWKTQGDTERRWGSLGSLERCWSELTKAFPTIQGQISELQSSSQTTSSTLPPKLNRKIKHWPECRGTFYGRRVVWTDWVQLEERARVVAVELIAQEEVGPE</sequence>
<feature type="region of interest" description="Disordered" evidence="1">
    <location>
        <begin position="157"/>
        <end position="211"/>
    </location>
</feature>
<feature type="compositionally biased region" description="Basic and acidic residues" evidence="1">
    <location>
        <begin position="188"/>
        <end position="211"/>
    </location>
</feature>
<keyword evidence="2" id="KW-0732">Signal</keyword>
<reference evidence="3 4" key="1">
    <citation type="submission" date="2019-04" db="EMBL/GenBank/DDBJ databases">
        <title>Chromosome genome assembly for Takifugu flavidus.</title>
        <authorList>
            <person name="Xiao S."/>
        </authorList>
    </citation>
    <scope>NUCLEOTIDE SEQUENCE [LARGE SCALE GENOMIC DNA]</scope>
    <source>
        <strain evidence="3">HTHZ2018</strain>
        <tissue evidence="3">Muscle</tissue>
    </source>
</reference>
<protein>
    <submittedName>
        <fullName evidence="3">Uncharacterized protein</fullName>
    </submittedName>
</protein>
<dbReference type="EMBL" id="RHFK02000007">
    <property type="protein sequence ID" value="TWW73764.1"/>
    <property type="molecule type" value="Genomic_DNA"/>
</dbReference>
<evidence type="ECO:0000313" key="3">
    <source>
        <dbReference type="EMBL" id="TWW73764.1"/>
    </source>
</evidence>
<evidence type="ECO:0000313" key="4">
    <source>
        <dbReference type="Proteomes" id="UP000324091"/>
    </source>
</evidence>
<feature type="compositionally biased region" description="Basic and acidic residues" evidence="1">
    <location>
        <begin position="157"/>
        <end position="167"/>
    </location>
</feature>
<dbReference type="PANTHER" id="PTHR38564">
    <property type="entry name" value="SI:CH73-250A16.5-RELATED"/>
    <property type="match status" value="1"/>
</dbReference>
<keyword evidence="4" id="KW-1185">Reference proteome</keyword>
<organism evidence="3 4">
    <name type="scientific">Takifugu flavidus</name>
    <name type="common">sansaifugu</name>
    <dbReference type="NCBI Taxonomy" id="433684"/>
    <lineage>
        <taxon>Eukaryota</taxon>
        <taxon>Metazoa</taxon>
        <taxon>Chordata</taxon>
        <taxon>Craniata</taxon>
        <taxon>Vertebrata</taxon>
        <taxon>Euteleostomi</taxon>
        <taxon>Actinopterygii</taxon>
        <taxon>Neopterygii</taxon>
        <taxon>Teleostei</taxon>
        <taxon>Neoteleostei</taxon>
        <taxon>Acanthomorphata</taxon>
        <taxon>Eupercaria</taxon>
        <taxon>Tetraodontiformes</taxon>
        <taxon>Tetradontoidea</taxon>
        <taxon>Tetraodontidae</taxon>
        <taxon>Takifugu</taxon>
    </lineage>
</organism>
<gene>
    <name evidence="3" type="ORF">D4764_15G0011600</name>
</gene>
<dbReference type="PANTHER" id="PTHR38564:SF2">
    <property type="entry name" value="WU:FC46H12 PRECURSOR"/>
    <property type="match status" value="1"/>
</dbReference>
<name>A0A5C6P1V2_9TELE</name>
<proteinExistence type="predicted"/>
<evidence type="ECO:0000256" key="1">
    <source>
        <dbReference type="SAM" id="MobiDB-lite"/>
    </source>
</evidence>